<sequence length="270" mass="31033">MASTLLRILKKTHNFTTTTAPILTRTCHSHAVTANDNLFSRISPLGMDTCLAPVIDKWVQEGNQLKERELQRIIRNLRSQKRYSQALQQSLIEDLTTICFQESVFSADTGTHYARHESVFKNQDTSLAPVLDKWVQEGNQLKELELQRIVGDLQSNKRYAHALQWPMVSDMKKNGIPPDSFSYRICMTAYGDRSDFSSVERILQNMEKAFECMKEALAVQAENKFWRPKPSSISSILDWVHDNRNADEVEAFVRSLKTVIPETTLIKEQR</sequence>
<name>A0AAD5NUY1_ACENE</name>
<dbReference type="Gene3D" id="1.25.40.10">
    <property type="entry name" value="Tetratricopeptide repeat domain"/>
    <property type="match status" value="1"/>
</dbReference>
<gene>
    <name evidence="2" type="ORF">LWI28_006082</name>
</gene>
<evidence type="ECO:0000313" key="2">
    <source>
        <dbReference type="EMBL" id="KAI9185311.1"/>
    </source>
</evidence>
<comment type="caution">
    <text evidence="2">The sequence shown here is derived from an EMBL/GenBank/DDBJ whole genome shotgun (WGS) entry which is preliminary data.</text>
</comment>
<keyword evidence="3" id="KW-1185">Reference proteome</keyword>
<accession>A0AAD5NUY1</accession>
<dbReference type="GO" id="GO:0005739">
    <property type="term" value="C:mitochondrion"/>
    <property type="evidence" value="ECO:0007669"/>
    <property type="project" value="TreeGrafter"/>
</dbReference>
<dbReference type="PANTHER" id="PTHR45717">
    <property type="entry name" value="OS12G0527900 PROTEIN"/>
    <property type="match status" value="1"/>
</dbReference>
<evidence type="ECO:0000313" key="3">
    <source>
        <dbReference type="Proteomes" id="UP001064489"/>
    </source>
</evidence>
<organism evidence="2 3">
    <name type="scientific">Acer negundo</name>
    <name type="common">Box elder</name>
    <dbReference type="NCBI Taxonomy" id="4023"/>
    <lineage>
        <taxon>Eukaryota</taxon>
        <taxon>Viridiplantae</taxon>
        <taxon>Streptophyta</taxon>
        <taxon>Embryophyta</taxon>
        <taxon>Tracheophyta</taxon>
        <taxon>Spermatophyta</taxon>
        <taxon>Magnoliopsida</taxon>
        <taxon>eudicotyledons</taxon>
        <taxon>Gunneridae</taxon>
        <taxon>Pentapetalae</taxon>
        <taxon>rosids</taxon>
        <taxon>malvids</taxon>
        <taxon>Sapindales</taxon>
        <taxon>Sapindaceae</taxon>
        <taxon>Hippocastanoideae</taxon>
        <taxon>Acereae</taxon>
        <taxon>Acer</taxon>
    </lineage>
</organism>
<comment type="similarity">
    <text evidence="1">Belongs to the PPR family. P subfamily.</text>
</comment>
<dbReference type="InterPro" id="IPR011990">
    <property type="entry name" value="TPR-like_helical_dom_sf"/>
</dbReference>
<reference evidence="2" key="2">
    <citation type="submission" date="2023-02" db="EMBL/GenBank/DDBJ databases">
        <authorList>
            <person name="Swenson N.G."/>
            <person name="Wegrzyn J.L."/>
            <person name="Mcevoy S.L."/>
        </authorList>
    </citation>
    <scope>NUCLEOTIDE SEQUENCE</scope>
    <source>
        <strain evidence="2">91603</strain>
        <tissue evidence="2">Leaf</tissue>
    </source>
</reference>
<dbReference type="EMBL" id="JAJSOW010000100">
    <property type="protein sequence ID" value="KAI9185311.1"/>
    <property type="molecule type" value="Genomic_DNA"/>
</dbReference>
<dbReference type="PANTHER" id="PTHR45717:SF7">
    <property type="entry name" value="PENTACOTRIPEPTIDE-REPEAT REGION OF PRORP DOMAIN-CONTAINING PROTEIN"/>
    <property type="match status" value="1"/>
</dbReference>
<evidence type="ECO:0000256" key="1">
    <source>
        <dbReference type="ARBA" id="ARBA00007626"/>
    </source>
</evidence>
<dbReference type="AlphaFoldDB" id="A0AAD5NUY1"/>
<proteinExistence type="inferred from homology"/>
<reference evidence="2" key="1">
    <citation type="journal article" date="2022" name="Plant J.">
        <title>Strategies of tolerance reflected in two North American maple genomes.</title>
        <authorList>
            <person name="McEvoy S.L."/>
            <person name="Sezen U.U."/>
            <person name="Trouern-Trend A."/>
            <person name="McMahon S.M."/>
            <person name="Schaberg P.G."/>
            <person name="Yang J."/>
            <person name="Wegrzyn J.L."/>
            <person name="Swenson N.G."/>
        </authorList>
    </citation>
    <scope>NUCLEOTIDE SEQUENCE</scope>
    <source>
        <strain evidence="2">91603</strain>
    </source>
</reference>
<protein>
    <submittedName>
        <fullName evidence="2">Uncharacterized protein</fullName>
    </submittedName>
</protein>
<dbReference type="Proteomes" id="UP001064489">
    <property type="component" value="Chromosome 3"/>
</dbReference>